<feature type="region of interest" description="Disordered" evidence="1">
    <location>
        <begin position="180"/>
        <end position="204"/>
    </location>
</feature>
<dbReference type="RefSeq" id="WP_135244960.1">
    <property type="nucleotide sequence ID" value="NZ_SIHO01000001.1"/>
</dbReference>
<evidence type="ECO:0000313" key="5">
    <source>
        <dbReference type="Proteomes" id="UP000297737"/>
    </source>
</evidence>
<keyword evidence="2" id="KW-0732">Signal</keyword>
<evidence type="ECO:0000313" key="4">
    <source>
        <dbReference type="EMBL" id="TFU06238.1"/>
    </source>
</evidence>
<dbReference type="OrthoDB" id="9814425at2"/>
<comment type="caution">
    <text evidence="4">The sequence shown here is derived from an EMBL/GenBank/DDBJ whole genome shotgun (WGS) entry which is preliminary data.</text>
</comment>
<dbReference type="InterPro" id="IPR011944">
    <property type="entry name" value="Steroid_delta5-4_isomerase"/>
</dbReference>
<feature type="chain" id="PRO_5021485186" evidence="2">
    <location>
        <begin position="21"/>
        <end position="204"/>
    </location>
</feature>
<dbReference type="Gene3D" id="3.10.450.50">
    <property type="match status" value="1"/>
</dbReference>
<dbReference type="SUPFAM" id="SSF54427">
    <property type="entry name" value="NTF2-like"/>
    <property type="match status" value="1"/>
</dbReference>
<keyword evidence="5" id="KW-1185">Reference proteome</keyword>
<proteinExistence type="predicted"/>
<dbReference type="InterPro" id="IPR032710">
    <property type="entry name" value="NTF2-like_dom_sf"/>
</dbReference>
<evidence type="ECO:0000259" key="3">
    <source>
        <dbReference type="Pfam" id="PF14534"/>
    </source>
</evidence>
<dbReference type="Proteomes" id="UP000297737">
    <property type="component" value="Unassembled WGS sequence"/>
</dbReference>
<dbReference type="Pfam" id="PF14534">
    <property type="entry name" value="DUF4440"/>
    <property type="match status" value="1"/>
</dbReference>
<name>A0A4Y9ETJ8_9SPHN</name>
<reference evidence="4 5" key="1">
    <citation type="submission" date="2019-02" db="EMBL/GenBank/DDBJ databases">
        <title>Polymorphobacter sp. isolated from the lake at the Tibet of China.</title>
        <authorList>
            <person name="Li A."/>
        </authorList>
    </citation>
    <scope>NUCLEOTIDE SEQUENCE [LARGE SCALE GENOMIC DNA]</scope>
    <source>
        <strain evidence="4 5">DJ1R-1</strain>
    </source>
</reference>
<dbReference type="NCBIfam" id="TIGR02246">
    <property type="entry name" value="SgcJ/EcaC family oxidoreductase"/>
    <property type="match status" value="1"/>
</dbReference>
<organism evidence="4 5">
    <name type="scientific">Glacieibacterium arshaanense</name>
    <dbReference type="NCBI Taxonomy" id="2511025"/>
    <lineage>
        <taxon>Bacteria</taxon>
        <taxon>Pseudomonadati</taxon>
        <taxon>Pseudomonadota</taxon>
        <taxon>Alphaproteobacteria</taxon>
        <taxon>Sphingomonadales</taxon>
        <taxon>Sphingosinicellaceae</taxon>
        <taxon>Glacieibacterium</taxon>
    </lineage>
</organism>
<dbReference type="PROSITE" id="PS51257">
    <property type="entry name" value="PROKAR_LIPOPROTEIN"/>
    <property type="match status" value="1"/>
</dbReference>
<dbReference type="AlphaFoldDB" id="A0A4Y9ETJ8"/>
<feature type="domain" description="DUF4440" evidence="3">
    <location>
        <begin position="45"/>
        <end position="153"/>
    </location>
</feature>
<feature type="signal peptide" evidence="2">
    <location>
        <begin position="1"/>
        <end position="20"/>
    </location>
</feature>
<dbReference type="EMBL" id="SIHO01000001">
    <property type="protein sequence ID" value="TFU06238.1"/>
    <property type="molecule type" value="Genomic_DNA"/>
</dbReference>
<protein>
    <submittedName>
        <fullName evidence="4">Nuclear transport factor 2 family protein</fullName>
    </submittedName>
</protein>
<dbReference type="InterPro" id="IPR027843">
    <property type="entry name" value="DUF4440"/>
</dbReference>
<accession>A0A4Y9ETJ8</accession>
<sequence>MSFVLKSATAAALIALVVLAGCDKQPNPPKVGEAEAIATQIRLDEARWQADWKARDAQKLAAHYTDDAVVMIPGRAVAKGSTEIAGAIAGALTDPQFTLVFASDAISVAASGDLAVSRGRYIETDSDPVTKAPLTTRGSYVTVYKPQADGKWRAVWDINTPSAQPSDAALVEAVDVPAAPLAAPSPAPKTSAVTAPAPSSADRL</sequence>
<evidence type="ECO:0000256" key="2">
    <source>
        <dbReference type="SAM" id="SignalP"/>
    </source>
</evidence>
<evidence type="ECO:0000256" key="1">
    <source>
        <dbReference type="SAM" id="MobiDB-lite"/>
    </source>
</evidence>
<gene>
    <name evidence="4" type="ORF">EUV02_04320</name>
</gene>